<proteinExistence type="predicted"/>
<dbReference type="AlphaFoldDB" id="A0A2V5KZD3"/>
<feature type="region of interest" description="Disordered" evidence="1">
    <location>
        <begin position="34"/>
        <end position="70"/>
    </location>
</feature>
<sequence>MVRIRFESIEVEKLSDSSSIQSGVNVIVGRTSRDETNEGFGSIGGCGNRAEGGRHAVRTGRPAPRTQGAD</sequence>
<dbReference type="Proteomes" id="UP000247476">
    <property type="component" value="Unassembled WGS sequence"/>
</dbReference>
<keyword evidence="3" id="KW-1185">Reference proteome</keyword>
<name>A0A2V5KZD3_9BACL</name>
<dbReference type="RefSeq" id="WP_110839258.1">
    <property type="nucleotide sequence ID" value="NZ_QJVJ01000003.1"/>
</dbReference>
<dbReference type="EMBL" id="QJVJ01000003">
    <property type="protein sequence ID" value="PYI55456.1"/>
    <property type="molecule type" value="Genomic_DNA"/>
</dbReference>
<evidence type="ECO:0000313" key="2">
    <source>
        <dbReference type="EMBL" id="PYI55456.1"/>
    </source>
</evidence>
<protein>
    <submittedName>
        <fullName evidence="2">Uncharacterized protein</fullName>
    </submittedName>
</protein>
<gene>
    <name evidence="2" type="ORF">DLM86_06895</name>
</gene>
<accession>A0A2V5KZD3</accession>
<evidence type="ECO:0000256" key="1">
    <source>
        <dbReference type="SAM" id="MobiDB-lite"/>
    </source>
</evidence>
<comment type="caution">
    <text evidence="2">The sequence shown here is derived from an EMBL/GenBank/DDBJ whole genome shotgun (WGS) entry which is preliminary data.</text>
</comment>
<reference evidence="2 3" key="1">
    <citation type="submission" date="2018-05" db="EMBL/GenBank/DDBJ databases">
        <title>Paenibacillus flagellatus sp. nov., isolated from selenium mineral soil.</title>
        <authorList>
            <person name="Dai X."/>
        </authorList>
    </citation>
    <scope>NUCLEOTIDE SEQUENCE [LARGE SCALE GENOMIC DNA]</scope>
    <source>
        <strain evidence="2 3">DXL2</strain>
    </source>
</reference>
<evidence type="ECO:0000313" key="3">
    <source>
        <dbReference type="Proteomes" id="UP000247476"/>
    </source>
</evidence>
<organism evidence="2 3">
    <name type="scientific">Paenibacillus flagellatus</name>
    <dbReference type="NCBI Taxonomy" id="2211139"/>
    <lineage>
        <taxon>Bacteria</taxon>
        <taxon>Bacillati</taxon>
        <taxon>Bacillota</taxon>
        <taxon>Bacilli</taxon>
        <taxon>Bacillales</taxon>
        <taxon>Paenibacillaceae</taxon>
        <taxon>Paenibacillus</taxon>
    </lineage>
</organism>
<dbReference type="OrthoDB" id="2666601at2"/>